<comment type="caution">
    <text evidence="5">The sequence shown here is derived from an EMBL/GenBank/DDBJ whole genome shotgun (WGS) entry which is preliminary data.</text>
</comment>
<dbReference type="RefSeq" id="WP_021660724.1">
    <property type="nucleotide sequence ID" value="NZ_FQVY01000005.1"/>
</dbReference>
<evidence type="ECO:0000259" key="3">
    <source>
        <dbReference type="Pfam" id="PF01156"/>
    </source>
</evidence>
<dbReference type="AlphaFoldDB" id="A0AAQ1MFQ4"/>
<evidence type="ECO:0000313" key="6">
    <source>
        <dbReference type="Proteomes" id="UP000184089"/>
    </source>
</evidence>
<keyword evidence="1 4" id="KW-0378">Hydrolase</keyword>
<accession>A0AAQ1MFQ4</accession>
<dbReference type="InterPro" id="IPR001910">
    <property type="entry name" value="Inosine/uridine_hydrolase_dom"/>
</dbReference>
<dbReference type="Proteomes" id="UP000474718">
    <property type="component" value="Unassembled WGS sequence"/>
</dbReference>
<evidence type="ECO:0000313" key="5">
    <source>
        <dbReference type="EMBL" id="SHG55788.1"/>
    </source>
</evidence>
<evidence type="ECO:0000256" key="2">
    <source>
        <dbReference type="ARBA" id="ARBA00023295"/>
    </source>
</evidence>
<dbReference type="GO" id="GO:0006152">
    <property type="term" value="P:purine nucleoside catabolic process"/>
    <property type="evidence" value="ECO:0007669"/>
    <property type="project" value="TreeGrafter"/>
</dbReference>
<keyword evidence="2" id="KW-0326">Glycosidase</keyword>
<name>A0AAQ1MFQ4_9FIRM</name>
<dbReference type="EMBL" id="WWVX01000003">
    <property type="protein sequence ID" value="MZL69275.1"/>
    <property type="molecule type" value="Genomic_DNA"/>
</dbReference>
<dbReference type="SUPFAM" id="SSF53590">
    <property type="entry name" value="Nucleoside hydrolase"/>
    <property type="match status" value="1"/>
</dbReference>
<dbReference type="PROSITE" id="PS01247">
    <property type="entry name" value="IUNH"/>
    <property type="match status" value="1"/>
</dbReference>
<dbReference type="InterPro" id="IPR036452">
    <property type="entry name" value="Ribo_hydro-like"/>
</dbReference>
<dbReference type="Proteomes" id="UP000184089">
    <property type="component" value="Unassembled WGS sequence"/>
</dbReference>
<sequence length="317" mass="34204">MKKIILDTDTGSDDAVAIVMALRDPGVQVLACTTVSGNVEVERATYNCLQAIDCAGTYRPPVYEGAGRPLQGGCESTDQVRGQDGMGDLGTLRRPTGSPAPGSAVDAILRLLREGAGDIELVAIGPLTNLALAILQEPETVKKAPHITIMGGAHPYHNPHTVWAEFNIMCDPEAAQVVFSSGIPFTLVTLEACWGDMRFDEDDIARFRARSEAGAFCVDCNRTAIDLARKRQGEGRFPLPGAAAMAALLRPELIKTSFPSYTQVDCKGRFTRGATLFEPIERRFVTDAFGLEKHRPNSTVVTEMDGAGFKEYLMGLL</sequence>
<dbReference type="InterPro" id="IPR023186">
    <property type="entry name" value="IUNH"/>
</dbReference>
<gene>
    <name evidence="4" type="ORF">GT747_05765</name>
    <name evidence="5" type="ORF">SAMN05444424_2685</name>
</gene>
<protein>
    <submittedName>
        <fullName evidence="4">Nucleoside hydrolase</fullName>
    </submittedName>
    <submittedName>
        <fullName evidence="5">Purine nucleosidase</fullName>
    </submittedName>
</protein>
<keyword evidence="7" id="KW-1185">Reference proteome</keyword>
<dbReference type="Pfam" id="PF01156">
    <property type="entry name" value="IU_nuc_hydro"/>
    <property type="match status" value="1"/>
</dbReference>
<proteinExistence type="predicted"/>
<dbReference type="GO" id="GO:0008477">
    <property type="term" value="F:purine nucleosidase activity"/>
    <property type="evidence" value="ECO:0007669"/>
    <property type="project" value="TreeGrafter"/>
</dbReference>
<evidence type="ECO:0000256" key="1">
    <source>
        <dbReference type="ARBA" id="ARBA00022801"/>
    </source>
</evidence>
<dbReference type="GO" id="GO:0045437">
    <property type="term" value="F:uridine nucleosidase activity"/>
    <property type="evidence" value="ECO:0007669"/>
    <property type="project" value="UniProtKB-ARBA"/>
</dbReference>
<dbReference type="EMBL" id="FQVY01000005">
    <property type="protein sequence ID" value="SHG55788.1"/>
    <property type="molecule type" value="Genomic_DNA"/>
</dbReference>
<reference evidence="4 7" key="3">
    <citation type="journal article" date="2019" name="Nat. Med.">
        <title>A library of human gut bacterial isolates paired with longitudinal multiomics data enables mechanistic microbiome research.</title>
        <authorList>
            <person name="Poyet M."/>
            <person name="Groussin M."/>
            <person name="Gibbons S.M."/>
            <person name="Avila-Pacheco J."/>
            <person name="Jiang X."/>
            <person name="Kearney S.M."/>
            <person name="Perrotta A.R."/>
            <person name="Berdy B."/>
            <person name="Zhao S."/>
            <person name="Lieberman T.D."/>
            <person name="Swanson P.K."/>
            <person name="Smith M."/>
            <person name="Roesemann S."/>
            <person name="Alexander J.E."/>
            <person name="Rich S.A."/>
            <person name="Livny J."/>
            <person name="Vlamakis H."/>
            <person name="Clish C."/>
            <person name="Bullock K."/>
            <person name="Deik A."/>
            <person name="Scott J."/>
            <person name="Pierce K.A."/>
            <person name="Xavier R.J."/>
            <person name="Alm E.J."/>
        </authorList>
    </citation>
    <scope>NUCLEOTIDE SEQUENCE [LARGE SCALE GENOMIC DNA]</scope>
    <source>
        <strain evidence="4 7">BIOML-A2</strain>
    </source>
</reference>
<dbReference type="PANTHER" id="PTHR12304">
    <property type="entry name" value="INOSINE-URIDINE PREFERRING NUCLEOSIDE HYDROLASE"/>
    <property type="match status" value="1"/>
</dbReference>
<dbReference type="GO" id="GO:0005829">
    <property type="term" value="C:cytosol"/>
    <property type="evidence" value="ECO:0007669"/>
    <property type="project" value="TreeGrafter"/>
</dbReference>
<dbReference type="PANTHER" id="PTHR12304:SF4">
    <property type="entry name" value="URIDINE NUCLEOSIDASE"/>
    <property type="match status" value="1"/>
</dbReference>
<dbReference type="Gene3D" id="3.90.245.10">
    <property type="entry name" value="Ribonucleoside hydrolase-like"/>
    <property type="match status" value="1"/>
</dbReference>
<dbReference type="InterPro" id="IPR015910">
    <property type="entry name" value="I/U_nuclsd_hydro_CS"/>
</dbReference>
<organism evidence="5 6">
    <name type="scientific">Bittarella massiliensis</name>
    <name type="common">ex Durand et al. 2017</name>
    <dbReference type="NCBI Taxonomy" id="1720313"/>
    <lineage>
        <taxon>Bacteria</taxon>
        <taxon>Bacillati</taxon>
        <taxon>Bacillota</taxon>
        <taxon>Clostridia</taxon>
        <taxon>Eubacteriales</taxon>
        <taxon>Oscillospiraceae</taxon>
        <taxon>Bittarella (ex Durand et al. 2017)</taxon>
    </lineage>
</organism>
<reference evidence="6" key="1">
    <citation type="submission" date="2016-11" db="EMBL/GenBank/DDBJ databases">
        <authorList>
            <person name="Jaros S."/>
            <person name="Januszkiewicz K."/>
            <person name="Wedrychowicz H."/>
        </authorList>
    </citation>
    <scope>NUCLEOTIDE SEQUENCE [LARGE SCALE GENOMIC DNA]</scope>
    <source>
        <strain evidence="6">DSM 4029</strain>
    </source>
</reference>
<feature type="domain" description="Inosine/uridine-preferring nucleoside hydrolase" evidence="3">
    <location>
        <begin position="4"/>
        <end position="311"/>
    </location>
</feature>
<evidence type="ECO:0000313" key="4">
    <source>
        <dbReference type="EMBL" id="MZL69275.1"/>
    </source>
</evidence>
<reference evidence="5" key="2">
    <citation type="submission" date="2016-11" db="EMBL/GenBank/DDBJ databases">
        <authorList>
            <person name="Varghese N."/>
            <person name="Submissions S."/>
        </authorList>
    </citation>
    <scope>NUCLEOTIDE SEQUENCE</scope>
    <source>
        <strain evidence="5">DSM 4029</strain>
    </source>
</reference>
<evidence type="ECO:0000313" key="7">
    <source>
        <dbReference type="Proteomes" id="UP000474718"/>
    </source>
</evidence>